<dbReference type="Proteomes" id="UP000542210">
    <property type="component" value="Unassembled WGS sequence"/>
</dbReference>
<keyword evidence="2" id="KW-0472">Membrane</keyword>
<reference evidence="3 4" key="1">
    <citation type="submission" date="2020-08" db="EMBL/GenBank/DDBJ databases">
        <title>Sequencing the genomes of 1000 actinobacteria strains.</title>
        <authorList>
            <person name="Klenk H.-P."/>
        </authorList>
    </citation>
    <scope>NUCLEOTIDE SEQUENCE [LARGE SCALE GENOMIC DNA]</scope>
    <source>
        <strain evidence="3 4">DSM 45784</strain>
    </source>
</reference>
<feature type="region of interest" description="Disordered" evidence="1">
    <location>
        <begin position="101"/>
        <end position="164"/>
    </location>
</feature>
<feature type="compositionally biased region" description="Low complexity" evidence="1">
    <location>
        <begin position="179"/>
        <end position="207"/>
    </location>
</feature>
<accession>A0A7W7D878</accession>
<evidence type="ECO:0000256" key="1">
    <source>
        <dbReference type="SAM" id="MobiDB-lite"/>
    </source>
</evidence>
<protein>
    <submittedName>
        <fullName evidence="3">Uncharacterized protein</fullName>
    </submittedName>
</protein>
<gene>
    <name evidence="3" type="ORF">BJ982_003634</name>
</gene>
<organism evidence="3 4">
    <name type="scientific">Sphaerisporangium siamense</name>
    <dbReference type="NCBI Taxonomy" id="795645"/>
    <lineage>
        <taxon>Bacteria</taxon>
        <taxon>Bacillati</taxon>
        <taxon>Actinomycetota</taxon>
        <taxon>Actinomycetes</taxon>
        <taxon>Streptosporangiales</taxon>
        <taxon>Streptosporangiaceae</taxon>
        <taxon>Sphaerisporangium</taxon>
    </lineage>
</organism>
<dbReference type="EMBL" id="JACHND010000001">
    <property type="protein sequence ID" value="MBB4702090.1"/>
    <property type="molecule type" value="Genomic_DNA"/>
</dbReference>
<feature type="region of interest" description="Disordered" evidence="1">
    <location>
        <begin position="24"/>
        <end position="44"/>
    </location>
</feature>
<feature type="region of interest" description="Disordered" evidence="1">
    <location>
        <begin position="179"/>
        <end position="258"/>
    </location>
</feature>
<dbReference type="RefSeq" id="WP_184881608.1">
    <property type="nucleotide sequence ID" value="NZ_BOOV01000026.1"/>
</dbReference>
<keyword evidence="2" id="KW-0812">Transmembrane</keyword>
<evidence type="ECO:0000313" key="4">
    <source>
        <dbReference type="Proteomes" id="UP000542210"/>
    </source>
</evidence>
<proteinExistence type="predicted"/>
<feature type="transmembrane region" description="Helical" evidence="2">
    <location>
        <begin position="58"/>
        <end position="81"/>
    </location>
</feature>
<keyword evidence="4" id="KW-1185">Reference proteome</keyword>
<keyword evidence="2" id="KW-1133">Transmembrane helix</keyword>
<sequence>MPNGVGNHGKAVPTYVAADAETAPLPKITVESPPPAEAPEPRPRRSLIARLGDLPMRLIYRLLVAAVTAVAVAVAGLVLFVTRSPAKGTPAAAHPAPAVTAAAPGATTSPAVSPAASPATSASASVTTSPVGVVPASPVASPAASSASGLSPGVSSGPSPASAASASAGVVVPSASASAGAVAPPASPSAGAVVPSTGVTPSTGASPGTPPTPSPSASAGRTPLAAAKADPRVPKLPRNRKLTNYPGRGGPTKGRVTDKRSGISFARFAKQWKLAKSAPFGTRRTLPAAKGAGYRALLASCPVPIAVQDSLKDTAFLAARWTLNYHPDGAKIAWTASQPIKAGKRKGWLLGYRVLYKVRGKKRAATAAVALVDVPDGKPALLFISIPDAQKKRRADINTVITSLRPL</sequence>
<evidence type="ECO:0000256" key="2">
    <source>
        <dbReference type="SAM" id="Phobius"/>
    </source>
</evidence>
<comment type="caution">
    <text evidence="3">The sequence shown here is derived from an EMBL/GenBank/DDBJ whole genome shotgun (WGS) entry which is preliminary data.</text>
</comment>
<evidence type="ECO:0000313" key="3">
    <source>
        <dbReference type="EMBL" id="MBB4702090.1"/>
    </source>
</evidence>
<dbReference type="AlphaFoldDB" id="A0A7W7D878"/>
<name>A0A7W7D878_9ACTN</name>